<keyword evidence="8" id="KW-1185">Reference proteome</keyword>
<feature type="domain" description="Histidine kinase" evidence="5">
    <location>
        <begin position="262"/>
        <end position="481"/>
    </location>
</feature>
<dbReference type="EMBL" id="AP014633">
    <property type="protein sequence ID" value="BAP56144.1"/>
    <property type="molecule type" value="Genomic_DNA"/>
</dbReference>
<evidence type="ECO:0000256" key="1">
    <source>
        <dbReference type="ARBA" id="ARBA00000085"/>
    </source>
</evidence>
<dbReference type="PANTHER" id="PTHR43547">
    <property type="entry name" value="TWO-COMPONENT HISTIDINE KINASE"/>
    <property type="match status" value="1"/>
</dbReference>
<dbReference type="PROSITE" id="PS50110">
    <property type="entry name" value="RESPONSE_REGULATORY"/>
    <property type="match status" value="1"/>
</dbReference>
<dbReference type="KEGG" id="tig:THII_1847"/>
<dbReference type="InterPro" id="IPR001789">
    <property type="entry name" value="Sig_transdc_resp-reg_receiver"/>
</dbReference>
<dbReference type="AlphaFoldDB" id="A0A090AG74"/>
<evidence type="ECO:0000256" key="3">
    <source>
        <dbReference type="ARBA" id="ARBA00022553"/>
    </source>
</evidence>
<keyword evidence="7" id="KW-0418">Kinase</keyword>
<dbReference type="InterPro" id="IPR011006">
    <property type="entry name" value="CheY-like_superfamily"/>
</dbReference>
<dbReference type="EC" id="2.7.13.3" evidence="2"/>
<dbReference type="HOGENOM" id="CLU_000445_114_72_6"/>
<dbReference type="PRINTS" id="PR00344">
    <property type="entry name" value="BCTRLSENSOR"/>
</dbReference>
<evidence type="ECO:0000256" key="2">
    <source>
        <dbReference type="ARBA" id="ARBA00012438"/>
    </source>
</evidence>
<dbReference type="Proteomes" id="UP000031623">
    <property type="component" value="Chromosome"/>
</dbReference>
<dbReference type="InterPro" id="IPR004358">
    <property type="entry name" value="Sig_transdc_His_kin-like_C"/>
</dbReference>
<dbReference type="GO" id="GO:0000155">
    <property type="term" value="F:phosphorelay sensor kinase activity"/>
    <property type="evidence" value="ECO:0007669"/>
    <property type="project" value="InterPro"/>
</dbReference>
<keyword evidence="7" id="KW-0808">Transferase</keyword>
<dbReference type="InterPro" id="IPR036890">
    <property type="entry name" value="HATPase_C_sf"/>
</dbReference>
<dbReference type="InterPro" id="IPR005467">
    <property type="entry name" value="His_kinase_dom"/>
</dbReference>
<keyword evidence="3 4" id="KW-0597">Phosphoprotein</keyword>
<dbReference type="STRING" id="40754.THII_1847"/>
<dbReference type="PROSITE" id="PS50109">
    <property type="entry name" value="HIS_KIN"/>
    <property type="match status" value="1"/>
</dbReference>
<dbReference type="SUPFAM" id="SSF55874">
    <property type="entry name" value="ATPase domain of HSP90 chaperone/DNA topoisomerase II/histidine kinase"/>
    <property type="match status" value="1"/>
</dbReference>
<comment type="catalytic activity">
    <reaction evidence="1">
        <text>ATP + protein L-histidine = ADP + protein N-phospho-L-histidine.</text>
        <dbReference type="EC" id="2.7.13.3"/>
    </reaction>
</comment>
<accession>A0A090AG74</accession>
<evidence type="ECO:0000259" key="6">
    <source>
        <dbReference type="PROSITE" id="PS50110"/>
    </source>
</evidence>
<feature type="domain" description="Response regulatory" evidence="6">
    <location>
        <begin position="6"/>
        <end position="121"/>
    </location>
</feature>
<reference evidence="7 8" key="1">
    <citation type="journal article" date="2014" name="ISME J.">
        <title>Ecophysiology of Thioploca ingrica as revealed by the complete genome sequence supplemented with proteomic evidence.</title>
        <authorList>
            <person name="Kojima H."/>
            <person name="Ogura Y."/>
            <person name="Yamamoto N."/>
            <person name="Togashi T."/>
            <person name="Mori H."/>
            <person name="Watanabe T."/>
            <person name="Nemoto F."/>
            <person name="Kurokawa K."/>
            <person name="Hayashi T."/>
            <person name="Fukui M."/>
        </authorList>
    </citation>
    <scope>NUCLEOTIDE SEQUENCE [LARGE SCALE GENOMIC DNA]</scope>
</reference>
<dbReference type="InterPro" id="IPR036097">
    <property type="entry name" value="HisK_dim/P_sf"/>
</dbReference>
<dbReference type="SMART" id="SM00448">
    <property type="entry name" value="REC"/>
    <property type="match status" value="1"/>
</dbReference>
<dbReference type="PANTHER" id="PTHR43547:SF2">
    <property type="entry name" value="HYBRID SIGNAL TRANSDUCTION HISTIDINE KINASE C"/>
    <property type="match status" value="1"/>
</dbReference>
<name>A0A090AG74_9GAMM</name>
<evidence type="ECO:0000313" key="8">
    <source>
        <dbReference type="Proteomes" id="UP000031623"/>
    </source>
</evidence>
<dbReference type="SUPFAM" id="SSF52172">
    <property type="entry name" value="CheY-like"/>
    <property type="match status" value="1"/>
</dbReference>
<protein>
    <recommendedName>
        <fullName evidence="2">histidine kinase</fullName>
        <ecNumber evidence="2">2.7.13.3</ecNumber>
    </recommendedName>
</protein>
<proteinExistence type="predicted"/>
<feature type="modified residue" description="4-aspartylphosphate" evidence="4">
    <location>
        <position position="54"/>
    </location>
</feature>
<organism evidence="7 8">
    <name type="scientific">Thioploca ingrica</name>
    <dbReference type="NCBI Taxonomy" id="40754"/>
    <lineage>
        <taxon>Bacteria</taxon>
        <taxon>Pseudomonadati</taxon>
        <taxon>Pseudomonadota</taxon>
        <taxon>Gammaproteobacteria</taxon>
        <taxon>Thiotrichales</taxon>
        <taxon>Thiotrichaceae</taxon>
        <taxon>Thioploca</taxon>
    </lineage>
</organism>
<dbReference type="Gene3D" id="3.40.50.2300">
    <property type="match status" value="1"/>
</dbReference>
<dbReference type="SUPFAM" id="SSF47384">
    <property type="entry name" value="Homodimeric domain of signal transducing histidine kinase"/>
    <property type="match status" value="1"/>
</dbReference>
<evidence type="ECO:0000256" key="4">
    <source>
        <dbReference type="PROSITE-ProRule" id="PRU00169"/>
    </source>
</evidence>
<dbReference type="InterPro" id="IPR003594">
    <property type="entry name" value="HATPase_dom"/>
</dbReference>
<gene>
    <name evidence="7" type="ORF">THII_1847</name>
</gene>
<evidence type="ECO:0000313" key="7">
    <source>
        <dbReference type="EMBL" id="BAP56144.1"/>
    </source>
</evidence>
<dbReference type="Pfam" id="PF00072">
    <property type="entry name" value="Response_reg"/>
    <property type="match status" value="1"/>
</dbReference>
<dbReference type="Pfam" id="PF02518">
    <property type="entry name" value="HATPase_c"/>
    <property type="match status" value="1"/>
</dbReference>
<dbReference type="Gene3D" id="3.30.565.10">
    <property type="entry name" value="Histidine kinase-like ATPase, C-terminal domain"/>
    <property type="match status" value="1"/>
</dbReference>
<evidence type="ECO:0000259" key="5">
    <source>
        <dbReference type="PROSITE" id="PS50109"/>
    </source>
</evidence>
<sequence>MHNTSRLLIINNDKQECEILGNFLLPNHYELIFATESEVLKRATELMPDLILLDVMDSTPDGFKLCQQLRSDIQLAEIPILILISLENEQTRLQGLEAGADDFISKPINELELLARVRTITRLKRYRHLVVERSRFEWAVEQSNDGYLLINNGNAIQYANSCARFYLGLLKESALKEGFLQHIDKQHYRREPEAAWENWPNSNVGAMPRYLVRSETNQMPLLWLQVELLESPSDSSGCQVVRLRDVSEQMNLQQQMWTFQTLVSHKLRAPLNGLVGLQFLDDRNIDLGSKRALSLLKIARESAKRLQVQILDILRYVDSSQLLQLNSTFKLAKLSTLLNNIKGDLEIDTGTPQIDEVLTEAFLAFSSQALELVLRELLTNAKKFHPQQNPTIEIVITPAPDPQSVLLCVSDNGRHLPSQELTKVWTPYYQSERYFTGEVKGMGLGLAMIARLVWSSCGSCRLYNREDQPGITVELTLPLVSTSESKNC</sequence>
<dbReference type="SMART" id="SM00387">
    <property type="entry name" value="HATPase_c"/>
    <property type="match status" value="1"/>
</dbReference>